<protein>
    <submittedName>
        <fullName evidence="1">DUF4867 family protein</fullName>
    </submittedName>
</protein>
<name>A0A9D1P395_9FIRM</name>
<sequence>MVIHKVTDPEFAPYGKVLQDYDLKDLLKEMAHTPLPEDVIYVPSVEGLESLGAAKDFQNRAFGGLPIQIGYCNGNNHSLNAVEYHRSSEINVAVNDLVLLLGRQQDIEEDDTYDTAKIEAFLVPAGTAIEVYATTLHYAPCNAEDDGFRCVVILPRGTNTELDFEAGSGREDRLITAKNKWLIAHPEAKIEGAFEGLKGENITI</sequence>
<reference evidence="1" key="1">
    <citation type="submission" date="2020-10" db="EMBL/GenBank/DDBJ databases">
        <authorList>
            <person name="Gilroy R."/>
        </authorList>
    </citation>
    <scope>NUCLEOTIDE SEQUENCE</scope>
    <source>
        <strain evidence="1">CHK188-20938</strain>
    </source>
</reference>
<organism evidence="1 2">
    <name type="scientific">Candidatus Scatomonas pullistercoris</name>
    <dbReference type="NCBI Taxonomy" id="2840920"/>
    <lineage>
        <taxon>Bacteria</taxon>
        <taxon>Bacillati</taxon>
        <taxon>Bacillota</taxon>
        <taxon>Clostridia</taxon>
        <taxon>Lachnospirales</taxon>
        <taxon>Lachnospiraceae</taxon>
        <taxon>Lachnospiraceae incertae sedis</taxon>
        <taxon>Candidatus Scatomonas</taxon>
    </lineage>
</organism>
<dbReference type="EMBL" id="DVOO01000026">
    <property type="protein sequence ID" value="HIV25803.1"/>
    <property type="molecule type" value="Genomic_DNA"/>
</dbReference>
<accession>A0A9D1P395</accession>
<dbReference type="Proteomes" id="UP000824169">
    <property type="component" value="Unassembled WGS sequence"/>
</dbReference>
<dbReference type="InterPro" id="IPR011051">
    <property type="entry name" value="RmlC_Cupin_sf"/>
</dbReference>
<proteinExistence type="predicted"/>
<comment type="caution">
    <text evidence="1">The sequence shown here is derived from an EMBL/GenBank/DDBJ whole genome shotgun (WGS) entry which is preliminary data.</text>
</comment>
<gene>
    <name evidence="1" type="ORF">IAB71_08535</name>
</gene>
<dbReference type="InterPro" id="IPR032358">
    <property type="entry name" value="DUF4867"/>
</dbReference>
<dbReference type="AlphaFoldDB" id="A0A9D1P395"/>
<evidence type="ECO:0000313" key="1">
    <source>
        <dbReference type="EMBL" id="HIV25803.1"/>
    </source>
</evidence>
<dbReference type="Pfam" id="PF16161">
    <property type="entry name" value="DUF4867"/>
    <property type="match status" value="1"/>
</dbReference>
<evidence type="ECO:0000313" key="2">
    <source>
        <dbReference type="Proteomes" id="UP000824169"/>
    </source>
</evidence>
<reference evidence="1" key="2">
    <citation type="journal article" date="2021" name="PeerJ">
        <title>Extensive microbial diversity within the chicken gut microbiome revealed by metagenomics and culture.</title>
        <authorList>
            <person name="Gilroy R."/>
            <person name="Ravi A."/>
            <person name="Getino M."/>
            <person name="Pursley I."/>
            <person name="Horton D.L."/>
            <person name="Alikhan N.F."/>
            <person name="Baker D."/>
            <person name="Gharbi K."/>
            <person name="Hall N."/>
            <person name="Watson M."/>
            <person name="Adriaenssens E.M."/>
            <person name="Foster-Nyarko E."/>
            <person name="Jarju S."/>
            <person name="Secka A."/>
            <person name="Antonio M."/>
            <person name="Oren A."/>
            <person name="Chaudhuri R.R."/>
            <person name="La Ragione R."/>
            <person name="Hildebrand F."/>
            <person name="Pallen M.J."/>
        </authorList>
    </citation>
    <scope>NUCLEOTIDE SEQUENCE</scope>
    <source>
        <strain evidence="1">CHK188-20938</strain>
    </source>
</reference>
<dbReference type="SUPFAM" id="SSF51182">
    <property type="entry name" value="RmlC-like cupins"/>
    <property type="match status" value="1"/>
</dbReference>